<proteinExistence type="predicted"/>
<sequence length="121" mass="14622">MEVSDRKRLEAAEKWRRMTKTRWIEKINERVLEELQERRHLMKTIETRKIKLVGHIIRHNEFINNIFEGKVPGKKSRGRPRKEYFKEFQSISDVHGLQLIQRVEGDRDEQRSLGSTTRHCL</sequence>
<organism evidence="1">
    <name type="scientific">Cacopsylla melanoneura</name>
    <dbReference type="NCBI Taxonomy" id="428564"/>
    <lineage>
        <taxon>Eukaryota</taxon>
        <taxon>Metazoa</taxon>
        <taxon>Ecdysozoa</taxon>
        <taxon>Arthropoda</taxon>
        <taxon>Hexapoda</taxon>
        <taxon>Insecta</taxon>
        <taxon>Pterygota</taxon>
        <taxon>Neoptera</taxon>
        <taxon>Paraneoptera</taxon>
        <taxon>Hemiptera</taxon>
        <taxon>Sternorrhyncha</taxon>
        <taxon>Psylloidea</taxon>
        <taxon>Psyllidae</taxon>
        <taxon>Psyllinae</taxon>
        <taxon>Cacopsylla</taxon>
    </lineage>
</organism>
<dbReference type="AlphaFoldDB" id="A0A8D8M2F8"/>
<name>A0A8D8M2F8_9HEMI</name>
<accession>A0A8D8M2F8</accession>
<protein>
    <submittedName>
        <fullName evidence="1">Uncharacterized protein</fullName>
    </submittedName>
</protein>
<reference evidence="1" key="1">
    <citation type="submission" date="2021-05" db="EMBL/GenBank/DDBJ databases">
        <authorList>
            <person name="Alioto T."/>
            <person name="Alioto T."/>
            <person name="Gomez Garrido J."/>
        </authorList>
    </citation>
    <scope>NUCLEOTIDE SEQUENCE</scope>
</reference>
<dbReference type="EMBL" id="HBUF01048430">
    <property type="protein sequence ID" value="CAG6620745.1"/>
    <property type="molecule type" value="Transcribed_RNA"/>
</dbReference>
<evidence type="ECO:0000313" key="1">
    <source>
        <dbReference type="EMBL" id="CAG6620745.1"/>
    </source>
</evidence>